<name>A0ACB9ZU10_CATRO</name>
<proteinExistence type="predicted"/>
<dbReference type="EMBL" id="CM044708">
    <property type="protein sequence ID" value="KAI5650844.1"/>
    <property type="molecule type" value="Genomic_DNA"/>
</dbReference>
<reference evidence="2" key="1">
    <citation type="journal article" date="2023" name="Nat. Plants">
        <title>Single-cell RNA sequencing provides a high-resolution roadmap for understanding the multicellular compartmentation of specialized metabolism.</title>
        <authorList>
            <person name="Sun S."/>
            <person name="Shen X."/>
            <person name="Li Y."/>
            <person name="Li Y."/>
            <person name="Wang S."/>
            <person name="Li R."/>
            <person name="Zhang H."/>
            <person name="Shen G."/>
            <person name="Guo B."/>
            <person name="Wei J."/>
            <person name="Xu J."/>
            <person name="St-Pierre B."/>
            <person name="Chen S."/>
            <person name="Sun C."/>
        </authorList>
    </citation>
    <scope>NUCLEOTIDE SEQUENCE [LARGE SCALE GENOMIC DNA]</scope>
</reference>
<keyword evidence="2" id="KW-1185">Reference proteome</keyword>
<accession>A0ACB9ZU10</accession>
<gene>
    <name evidence="1" type="ORF">M9H77_36849</name>
</gene>
<comment type="caution">
    <text evidence="1">The sequence shown here is derived from an EMBL/GenBank/DDBJ whole genome shotgun (WGS) entry which is preliminary data.</text>
</comment>
<protein>
    <submittedName>
        <fullName evidence="1">Uncharacterized protein</fullName>
    </submittedName>
</protein>
<organism evidence="1 2">
    <name type="scientific">Catharanthus roseus</name>
    <name type="common">Madagascar periwinkle</name>
    <name type="synonym">Vinca rosea</name>
    <dbReference type="NCBI Taxonomy" id="4058"/>
    <lineage>
        <taxon>Eukaryota</taxon>
        <taxon>Viridiplantae</taxon>
        <taxon>Streptophyta</taxon>
        <taxon>Embryophyta</taxon>
        <taxon>Tracheophyta</taxon>
        <taxon>Spermatophyta</taxon>
        <taxon>Magnoliopsida</taxon>
        <taxon>eudicotyledons</taxon>
        <taxon>Gunneridae</taxon>
        <taxon>Pentapetalae</taxon>
        <taxon>asterids</taxon>
        <taxon>lamiids</taxon>
        <taxon>Gentianales</taxon>
        <taxon>Apocynaceae</taxon>
        <taxon>Rauvolfioideae</taxon>
        <taxon>Vinceae</taxon>
        <taxon>Catharanthinae</taxon>
        <taxon>Catharanthus</taxon>
    </lineage>
</organism>
<evidence type="ECO:0000313" key="1">
    <source>
        <dbReference type="EMBL" id="KAI5650844.1"/>
    </source>
</evidence>
<dbReference type="Proteomes" id="UP001060085">
    <property type="component" value="Linkage Group LG08"/>
</dbReference>
<sequence length="118" mass="13524">MLCGSGYFLAGWVRKGPPVKVAQGGLAGIDYRMPKLVPMPLFKDPDFTSRLRPNPLEFITCIQAIFMKLILFWHVKPFYKKYFTRMEKTRESELTGHLSLMFSKSFSPLSDDLVTRSG</sequence>
<evidence type="ECO:0000313" key="2">
    <source>
        <dbReference type="Proteomes" id="UP001060085"/>
    </source>
</evidence>